<protein>
    <recommendedName>
        <fullName evidence="3">DUF2188 domain-containing protein</fullName>
    </recommendedName>
</protein>
<comment type="caution">
    <text evidence="1">The sequence shown here is derived from an EMBL/GenBank/DDBJ whole genome shotgun (WGS) entry which is preliminary data.</text>
</comment>
<sequence length="70" mass="7663">MPGSILRLVRSGGGWQLLDGERPLFWFPERDKALEIAQLMADARSLNHGLAITVQAQNDDGELETVAESA</sequence>
<dbReference type="Proteomes" id="UP001156831">
    <property type="component" value="Unassembled WGS sequence"/>
</dbReference>
<keyword evidence="2" id="KW-1185">Reference proteome</keyword>
<evidence type="ECO:0008006" key="3">
    <source>
        <dbReference type="Google" id="ProtNLM"/>
    </source>
</evidence>
<reference evidence="1 2" key="1">
    <citation type="submission" date="2023-04" db="EMBL/GenBank/DDBJ databases">
        <title>Luteimonas sp. M1R5S18.</title>
        <authorList>
            <person name="Sun J.-Q."/>
        </authorList>
    </citation>
    <scope>NUCLEOTIDE SEQUENCE [LARGE SCALE GENOMIC DNA]</scope>
    <source>
        <strain evidence="1 2">M1R5S18</strain>
    </source>
</reference>
<proteinExistence type="predicted"/>
<name>A0ABT6JF63_9GAMM</name>
<gene>
    <name evidence="1" type="ORF">QFW80_02165</name>
</gene>
<dbReference type="RefSeq" id="WP_280599425.1">
    <property type="nucleotide sequence ID" value="NZ_JARXRN010000016.1"/>
</dbReference>
<evidence type="ECO:0000313" key="1">
    <source>
        <dbReference type="EMBL" id="MDH5829325.1"/>
    </source>
</evidence>
<dbReference type="EMBL" id="JARXRN010000016">
    <property type="protein sequence ID" value="MDH5829325.1"/>
    <property type="molecule type" value="Genomic_DNA"/>
</dbReference>
<evidence type="ECO:0000313" key="2">
    <source>
        <dbReference type="Proteomes" id="UP001156831"/>
    </source>
</evidence>
<organism evidence="1 2">
    <name type="scientific">Luteimonas rhizosphaericola</name>
    <dbReference type="NCBI Taxonomy" id="3042024"/>
    <lineage>
        <taxon>Bacteria</taxon>
        <taxon>Pseudomonadati</taxon>
        <taxon>Pseudomonadota</taxon>
        <taxon>Gammaproteobacteria</taxon>
        <taxon>Lysobacterales</taxon>
        <taxon>Lysobacteraceae</taxon>
        <taxon>Luteimonas</taxon>
    </lineage>
</organism>
<accession>A0ABT6JF63</accession>